<dbReference type="InterPro" id="IPR036291">
    <property type="entry name" value="NAD(P)-bd_dom_sf"/>
</dbReference>
<dbReference type="GO" id="GO:0051287">
    <property type="term" value="F:NAD binding"/>
    <property type="evidence" value="ECO:0007669"/>
    <property type="project" value="InterPro"/>
</dbReference>
<dbReference type="OrthoDB" id="9991913at2759"/>
<dbReference type="InterPro" id="IPR029753">
    <property type="entry name" value="D-isomer_DH_CS"/>
</dbReference>
<comment type="caution">
    <text evidence="5">The sequence shown here is derived from an EMBL/GenBank/DDBJ whole genome shotgun (WGS) entry which is preliminary data.</text>
</comment>
<dbReference type="InterPro" id="IPR006139">
    <property type="entry name" value="D-isomer_2_OHA_DH_cat_dom"/>
</dbReference>
<dbReference type="GO" id="GO:0030267">
    <property type="term" value="F:glyoxylate reductase (NADPH) activity"/>
    <property type="evidence" value="ECO:0007669"/>
    <property type="project" value="TreeGrafter"/>
</dbReference>
<evidence type="ECO:0000313" key="6">
    <source>
        <dbReference type="Proteomes" id="UP000813824"/>
    </source>
</evidence>
<evidence type="ECO:0000256" key="2">
    <source>
        <dbReference type="RuleBase" id="RU003719"/>
    </source>
</evidence>
<dbReference type="InterPro" id="IPR050223">
    <property type="entry name" value="D-isomer_2-hydroxyacid_DH"/>
</dbReference>
<dbReference type="Gene3D" id="3.40.50.720">
    <property type="entry name" value="NAD(P)-binding Rossmann-like Domain"/>
    <property type="match status" value="2"/>
</dbReference>
<evidence type="ECO:0000259" key="3">
    <source>
        <dbReference type="Pfam" id="PF00389"/>
    </source>
</evidence>
<evidence type="ECO:0008006" key="7">
    <source>
        <dbReference type="Google" id="ProtNLM"/>
    </source>
</evidence>
<accession>A0A8K0UT07</accession>
<dbReference type="PROSITE" id="PS00671">
    <property type="entry name" value="D_2_HYDROXYACID_DH_3"/>
    <property type="match status" value="1"/>
</dbReference>
<dbReference type="AlphaFoldDB" id="A0A8K0UT07"/>
<feature type="domain" description="D-isomer specific 2-hydroxyacid dehydrogenase catalytic" evidence="3">
    <location>
        <begin position="12"/>
        <end position="348"/>
    </location>
</feature>
<name>A0A8K0UT07_9AGAR</name>
<dbReference type="GO" id="GO:0005829">
    <property type="term" value="C:cytosol"/>
    <property type="evidence" value="ECO:0007669"/>
    <property type="project" value="TreeGrafter"/>
</dbReference>
<organism evidence="5 6">
    <name type="scientific">Cristinia sonorae</name>
    <dbReference type="NCBI Taxonomy" id="1940300"/>
    <lineage>
        <taxon>Eukaryota</taxon>
        <taxon>Fungi</taxon>
        <taxon>Dikarya</taxon>
        <taxon>Basidiomycota</taxon>
        <taxon>Agaricomycotina</taxon>
        <taxon>Agaricomycetes</taxon>
        <taxon>Agaricomycetidae</taxon>
        <taxon>Agaricales</taxon>
        <taxon>Pleurotineae</taxon>
        <taxon>Stephanosporaceae</taxon>
        <taxon>Cristinia</taxon>
    </lineage>
</organism>
<sequence>MAETKKKMKIVVSLDLGPEVMPLLYNRDDLEIIAWPHASSSGKEWLVKNIAGADGCIIMLFEKIDDEVLDAAGPNLKVVSTMSVGYDHVDLKALAKRGVRLGNTPDVLTESVADSSVMLALMAGRNTKEGTNLVEKGQWPGWSWSPYGLCGPQISPNSPADIRTVGFIGFGRIAQATLARMIGFGYTRCLYVARSKDPARAADIEQTIKARHPTLTTVKRVELDELARESDVVYILAPGGSETYHIVDEKFLKQMKKTAVLVNNARGTLVDSDALAKALKEGWLWGAGLDVVEGEPNITADHPLVKEPRCVMIPHIGSATWESRIGMATMSVNNLFAGLERQPMVSEVQLPK</sequence>
<dbReference type="Pfam" id="PF00389">
    <property type="entry name" value="2-Hacid_dh"/>
    <property type="match status" value="1"/>
</dbReference>
<keyword evidence="1 2" id="KW-0560">Oxidoreductase</keyword>
<reference evidence="5" key="1">
    <citation type="journal article" date="2021" name="New Phytol.">
        <title>Evolutionary innovations through gain and loss of genes in the ectomycorrhizal Boletales.</title>
        <authorList>
            <person name="Wu G."/>
            <person name="Miyauchi S."/>
            <person name="Morin E."/>
            <person name="Kuo A."/>
            <person name="Drula E."/>
            <person name="Varga T."/>
            <person name="Kohler A."/>
            <person name="Feng B."/>
            <person name="Cao Y."/>
            <person name="Lipzen A."/>
            <person name="Daum C."/>
            <person name="Hundley H."/>
            <person name="Pangilinan J."/>
            <person name="Johnson J."/>
            <person name="Barry K."/>
            <person name="LaButti K."/>
            <person name="Ng V."/>
            <person name="Ahrendt S."/>
            <person name="Min B."/>
            <person name="Choi I.G."/>
            <person name="Park H."/>
            <person name="Plett J.M."/>
            <person name="Magnuson J."/>
            <person name="Spatafora J.W."/>
            <person name="Nagy L.G."/>
            <person name="Henrissat B."/>
            <person name="Grigoriev I.V."/>
            <person name="Yang Z.L."/>
            <person name="Xu J."/>
            <person name="Martin F.M."/>
        </authorList>
    </citation>
    <scope>NUCLEOTIDE SEQUENCE</scope>
    <source>
        <strain evidence="5">KKN 215</strain>
    </source>
</reference>
<comment type="similarity">
    <text evidence="2">Belongs to the D-isomer specific 2-hydroxyacid dehydrogenase family.</text>
</comment>
<dbReference type="PANTHER" id="PTHR10996">
    <property type="entry name" value="2-HYDROXYACID DEHYDROGENASE-RELATED"/>
    <property type="match status" value="1"/>
</dbReference>
<evidence type="ECO:0000313" key="5">
    <source>
        <dbReference type="EMBL" id="KAH8101935.1"/>
    </source>
</evidence>
<dbReference type="Proteomes" id="UP000813824">
    <property type="component" value="Unassembled WGS sequence"/>
</dbReference>
<evidence type="ECO:0000256" key="1">
    <source>
        <dbReference type="ARBA" id="ARBA00023002"/>
    </source>
</evidence>
<dbReference type="Pfam" id="PF02826">
    <property type="entry name" value="2-Hacid_dh_C"/>
    <property type="match status" value="1"/>
</dbReference>
<evidence type="ECO:0000259" key="4">
    <source>
        <dbReference type="Pfam" id="PF02826"/>
    </source>
</evidence>
<protein>
    <recommendedName>
        <fullName evidence="7">Glyoxylate reductase</fullName>
    </recommendedName>
</protein>
<proteinExistence type="inferred from homology"/>
<dbReference type="EMBL" id="JAEVFJ010000011">
    <property type="protein sequence ID" value="KAH8101935.1"/>
    <property type="molecule type" value="Genomic_DNA"/>
</dbReference>
<gene>
    <name evidence="5" type="ORF">BXZ70DRAFT_1018311</name>
</gene>
<dbReference type="SUPFAM" id="SSF51735">
    <property type="entry name" value="NAD(P)-binding Rossmann-fold domains"/>
    <property type="match status" value="1"/>
</dbReference>
<feature type="domain" description="D-isomer specific 2-hydroxyacid dehydrogenase NAD-binding" evidence="4">
    <location>
        <begin position="117"/>
        <end position="317"/>
    </location>
</feature>
<dbReference type="CDD" id="cd05301">
    <property type="entry name" value="GDH"/>
    <property type="match status" value="1"/>
</dbReference>
<dbReference type="GO" id="GO:0016618">
    <property type="term" value="F:hydroxypyruvate reductase [NAD(P)H] activity"/>
    <property type="evidence" value="ECO:0007669"/>
    <property type="project" value="TreeGrafter"/>
</dbReference>
<keyword evidence="6" id="KW-1185">Reference proteome</keyword>
<dbReference type="InterPro" id="IPR006140">
    <property type="entry name" value="D-isomer_DH_NAD-bd"/>
</dbReference>
<dbReference type="SUPFAM" id="SSF52283">
    <property type="entry name" value="Formate/glycerate dehydrogenase catalytic domain-like"/>
    <property type="match status" value="1"/>
</dbReference>
<dbReference type="PANTHER" id="PTHR10996:SF277">
    <property type="entry name" value="GLYOXYLATE REDUCTASE_HYDROXYPYRUVATE REDUCTASE"/>
    <property type="match status" value="1"/>
</dbReference>